<dbReference type="RefSeq" id="XP_016258883.1">
    <property type="nucleotide sequence ID" value="XM_016411076.1"/>
</dbReference>
<feature type="chain" id="PRO_5002239217" description="Fungal hydrophobin" evidence="3">
    <location>
        <begin position="19"/>
        <end position="95"/>
    </location>
</feature>
<organism evidence="4 5">
    <name type="scientific">Exophiala oligosperma</name>
    <dbReference type="NCBI Taxonomy" id="215243"/>
    <lineage>
        <taxon>Eukaryota</taxon>
        <taxon>Fungi</taxon>
        <taxon>Dikarya</taxon>
        <taxon>Ascomycota</taxon>
        <taxon>Pezizomycotina</taxon>
        <taxon>Eurotiomycetes</taxon>
        <taxon>Chaetothyriomycetidae</taxon>
        <taxon>Chaetothyriales</taxon>
        <taxon>Herpotrichiellaceae</taxon>
        <taxon>Exophiala</taxon>
    </lineage>
</organism>
<reference evidence="4 5" key="1">
    <citation type="submission" date="2015-01" db="EMBL/GenBank/DDBJ databases">
        <title>The Genome Sequence of Exophiala oligosperma CBS72588.</title>
        <authorList>
            <consortium name="The Broad Institute Genomics Platform"/>
            <person name="Cuomo C."/>
            <person name="de Hoog S."/>
            <person name="Gorbushina A."/>
            <person name="Stielow B."/>
            <person name="Teixiera M."/>
            <person name="Abouelleil A."/>
            <person name="Chapman S.B."/>
            <person name="Priest M."/>
            <person name="Young S.K."/>
            <person name="Wortman J."/>
            <person name="Nusbaum C."/>
            <person name="Birren B."/>
        </authorList>
    </citation>
    <scope>NUCLEOTIDE SEQUENCE [LARGE SCALE GENOMIC DNA]</scope>
    <source>
        <strain evidence="4 5">CBS 72588</strain>
    </source>
</reference>
<keyword evidence="3" id="KW-0732">Signal</keyword>
<dbReference type="Gene3D" id="3.20.120.10">
    <property type="entry name" value="Hydrophobin"/>
    <property type="match status" value="1"/>
</dbReference>
<dbReference type="EMBL" id="KN847341">
    <property type="protein sequence ID" value="KIW38667.1"/>
    <property type="molecule type" value="Genomic_DNA"/>
</dbReference>
<dbReference type="Pfam" id="PF06766">
    <property type="entry name" value="Hydrophobin_2"/>
    <property type="match status" value="1"/>
</dbReference>
<dbReference type="InterPro" id="IPR036686">
    <property type="entry name" value="Class_II_Hydrophobin_sf"/>
</dbReference>
<evidence type="ECO:0000313" key="4">
    <source>
        <dbReference type="EMBL" id="KIW38667.1"/>
    </source>
</evidence>
<dbReference type="InterPro" id="IPR010636">
    <property type="entry name" value="Class_II_hydrophobin"/>
</dbReference>
<accession>A0A0D2BML0</accession>
<dbReference type="OrthoDB" id="4500971at2759"/>
<dbReference type="VEuPathDB" id="FungiDB:PV06_09618"/>
<dbReference type="SUPFAM" id="SSF101751">
    <property type="entry name" value="Hydrophobin II, HfbII"/>
    <property type="match status" value="1"/>
</dbReference>
<dbReference type="Proteomes" id="UP000053342">
    <property type="component" value="Unassembled WGS sequence"/>
</dbReference>
<keyword evidence="5" id="KW-1185">Reference proteome</keyword>
<keyword evidence="2" id="KW-1015">Disulfide bond</keyword>
<evidence type="ECO:0000256" key="1">
    <source>
        <dbReference type="ARBA" id="ARBA00009576"/>
    </source>
</evidence>
<dbReference type="CDD" id="cd23508">
    <property type="entry name" value="hydrophobin_II"/>
    <property type="match status" value="1"/>
</dbReference>
<proteinExistence type="inferred from homology"/>
<dbReference type="PANTHER" id="PTHR42341:SF1">
    <property type="entry name" value="HYDROPHOBIN"/>
    <property type="match status" value="1"/>
</dbReference>
<name>A0A0D2BML0_9EURO</name>
<dbReference type="GeneID" id="27361692"/>
<dbReference type="HOGENOM" id="CLU_141181_2_2_1"/>
<comment type="similarity">
    <text evidence="1">Belongs to the cerato-ulmin hydrophobin family.</text>
</comment>
<evidence type="ECO:0000256" key="2">
    <source>
        <dbReference type="ARBA" id="ARBA00023157"/>
    </source>
</evidence>
<evidence type="ECO:0000256" key="3">
    <source>
        <dbReference type="SAM" id="SignalP"/>
    </source>
</evidence>
<evidence type="ECO:0000313" key="5">
    <source>
        <dbReference type="Proteomes" id="UP000053342"/>
    </source>
</evidence>
<gene>
    <name evidence="4" type="ORF">PV06_09618</name>
</gene>
<dbReference type="AlphaFoldDB" id="A0A0D2BML0"/>
<sequence length="95" mass="9760">MHFSTVFVALAGASAAVATAIPALTERQSALCSGSYQAQCCATDVLGLADLNCATPPTTPTDPDDFTNICSGIGQQARCCLLPILEQGIICEDPL</sequence>
<dbReference type="PANTHER" id="PTHR42341">
    <property type="entry name" value="HYDROPHOBIN"/>
    <property type="match status" value="1"/>
</dbReference>
<feature type="signal peptide" evidence="3">
    <location>
        <begin position="1"/>
        <end position="18"/>
    </location>
</feature>
<dbReference type="STRING" id="215243.A0A0D2BML0"/>
<evidence type="ECO:0008006" key="6">
    <source>
        <dbReference type="Google" id="ProtNLM"/>
    </source>
</evidence>
<protein>
    <recommendedName>
        <fullName evidence="6">Fungal hydrophobin</fullName>
    </recommendedName>
</protein>
<dbReference type="GO" id="GO:0005576">
    <property type="term" value="C:extracellular region"/>
    <property type="evidence" value="ECO:0007669"/>
    <property type="project" value="InterPro"/>
</dbReference>